<comment type="catalytic activity">
    <reaction evidence="1 11">
        <text>AMP + diphosphate = 5-phospho-alpha-D-ribose 1-diphosphate + adenine</text>
        <dbReference type="Rhea" id="RHEA:16609"/>
        <dbReference type="ChEBI" id="CHEBI:16708"/>
        <dbReference type="ChEBI" id="CHEBI:33019"/>
        <dbReference type="ChEBI" id="CHEBI:58017"/>
        <dbReference type="ChEBI" id="CHEBI:456215"/>
        <dbReference type="EC" id="2.4.2.7"/>
    </reaction>
</comment>
<dbReference type="GO" id="GO:0002055">
    <property type="term" value="F:adenine binding"/>
    <property type="evidence" value="ECO:0007669"/>
    <property type="project" value="TreeGrafter"/>
</dbReference>
<dbReference type="InterPro" id="IPR050054">
    <property type="entry name" value="UPRTase/APRTase"/>
</dbReference>
<keyword evidence="7 11" id="KW-0963">Cytoplasm</keyword>
<dbReference type="GO" id="GO:0006166">
    <property type="term" value="P:purine ribonucleoside salvage"/>
    <property type="evidence" value="ECO:0007669"/>
    <property type="project" value="UniProtKB-UniRule"/>
</dbReference>
<dbReference type="EC" id="2.4.2.7" evidence="6 11"/>
<gene>
    <name evidence="11" type="primary">apt</name>
    <name evidence="13" type="ORF">E3J59_00020</name>
</gene>
<keyword evidence="10 11" id="KW-0660">Purine salvage</keyword>
<dbReference type="Gene3D" id="3.40.50.2020">
    <property type="match status" value="1"/>
</dbReference>
<dbReference type="UniPathway" id="UPA00588">
    <property type="reaction ID" value="UER00646"/>
</dbReference>
<dbReference type="AlphaFoldDB" id="A0A523V207"/>
<dbReference type="InterPro" id="IPR029057">
    <property type="entry name" value="PRTase-like"/>
</dbReference>
<dbReference type="GO" id="GO:0005737">
    <property type="term" value="C:cytoplasm"/>
    <property type="evidence" value="ECO:0007669"/>
    <property type="project" value="UniProtKB-SubCell"/>
</dbReference>
<organism evidence="13 14">
    <name type="scientific">Aerophobetes bacterium</name>
    <dbReference type="NCBI Taxonomy" id="2030807"/>
    <lineage>
        <taxon>Bacteria</taxon>
        <taxon>Candidatus Aerophobota</taxon>
    </lineage>
</organism>
<protein>
    <recommendedName>
        <fullName evidence="6 11">Adenine phosphoribosyltransferase</fullName>
        <shortName evidence="11">APRT</shortName>
        <ecNumber evidence="6 11">2.4.2.7</ecNumber>
    </recommendedName>
</protein>
<evidence type="ECO:0000256" key="6">
    <source>
        <dbReference type="ARBA" id="ARBA00011893"/>
    </source>
</evidence>
<dbReference type="EMBL" id="SOJK01000001">
    <property type="protein sequence ID" value="TET48779.1"/>
    <property type="molecule type" value="Genomic_DNA"/>
</dbReference>
<dbReference type="Proteomes" id="UP000320679">
    <property type="component" value="Unassembled WGS sequence"/>
</dbReference>
<evidence type="ECO:0000256" key="1">
    <source>
        <dbReference type="ARBA" id="ARBA00000868"/>
    </source>
</evidence>
<evidence type="ECO:0000259" key="12">
    <source>
        <dbReference type="Pfam" id="PF00156"/>
    </source>
</evidence>
<evidence type="ECO:0000256" key="7">
    <source>
        <dbReference type="ARBA" id="ARBA00022490"/>
    </source>
</evidence>
<reference evidence="13 14" key="1">
    <citation type="submission" date="2019-03" db="EMBL/GenBank/DDBJ databases">
        <title>Metabolic potential of uncultured bacteria and archaea associated with petroleum seepage in deep-sea sediments.</title>
        <authorList>
            <person name="Dong X."/>
            <person name="Hubert C."/>
        </authorList>
    </citation>
    <scope>NUCLEOTIDE SEQUENCE [LARGE SCALE GENOMIC DNA]</scope>
    <source>
        <strain evidence="13">E29_bin78</strain>
    </source>
</reference>
<evidence type="ECO:0000256" key="11">
    <source>
        <dbReference type="HAMAP-Rule" id="MF_00004"/>
    </source>
</evidence>
<keyword evidence="8 11" id="KW-0328">Glycosyltransferase</keyword>
<comment type="pathway">
    <text evidence="4 11">Purine metabolism; AMP biosynthesis via salvage pathway; AMP from adenine: step 1/1.</text>
</comment>
<dbReference type="CDD" id="cd06223">
    <property type="entry name" value="PRTases_typeI"/>
    <property type="match status" value="1"/>
</dbReference>
<dbReference type="NCBIfam" id="NF002636">
    <property type="entry name" value="PRK02304.1-5"/>
    <property type="match status" value="1"/>
</dbReference>
<dbReference type="NCBIfam" id="NF002634">
    <property type="entry name" value="PRK02304.1-3"/>
    <property type="match status" value="1"/>
</dbReference>
<keyword evidence="9 11" id="KW-0808">Transferase</keyword>
<dbReference type="InterPro" id="IPR005764">
    <property type="entry name" value="Ade_phspho_trans"/>
</dbReference>
<comment type="function">
    <text evidence="2 11">Catalyzes a salvage reaction resulting in the formation of AMP, that is energically less costly than de novo synthesis.</text>
</comment>
<evidence type="ECO:0000256" key="10">
    <source>
        <dbReference type="ARBA" id="ARBA00022726"/>
    </source>
</evidence>
<evidence type="ECO:0000256" key="2">
    <source>
        <dbReference type="ARBA" id="ARBA00003968"/>
    </source>
</evidence>
<evidence type="ECO:0000313" key="14">
    <source>
        <dbReference type="Proteomes" id="UP000320679"/>
    </source>
</evidence>
<dbReference type="PANTHER" id="PTHR32315">
    <property type="entry name" value="ADENINE PHOSPHORIBOSYLTRANSFERASE"/>
    <property type="match status" value="1"/>
</dbReference>
<dbReference type="PANTHER" id="PTHR32315:SF3">
    <property type="entry name" value="ADENINE PHOSPHORIBOSYLTRANSFERASE"/>
    <property type="match status" value="1"/>
</dbReference>
<evidence type="ECO:0000256" key="4">
    <source>
        <dbReference type="ARBA" id="ARBA00004659"/>
    </source>
</evidence>
<dbReference type="SUPFAM" id="SSF53271">
    <property type="entry name" value="PRTase-like"/>
    <property type="match status" value="1"/>
</dbReference>
<dbReference type="GO" id="GO:0006168">
    <property type="term" value="P:adenine salvage"/>
    <property type="evidence" value="ECO:0007669"/>
    <property type="project" value="InterPro"/>
</dbReference>
<evidence type="ECO:0000256" key="5">
    <source>
        <dbReference type="ARBA" id="ARBA00008391"/>
    </source>
</evidence>
<name>A0A523V207_UNCAE</name>
<feature type="domain" description="Phosphoribosyltransferase" evidence="12">
    <location>
        <begin position="30"/>
        <end position="168"/>
    </location>
</feature>
<dbReference type="GO" id="GO:0003999">
    <property type="term" value="F:adenine phosphoribosyltransferase activity"/>
    <property type="evidence" value="ECO:0007669"/>
    <property type="project" value="UniProtKB-UniRule"/>
</dbReference>
<proteinExistence type="inferred from homology"/>
<comment type="subcellular location">
    <subcellularLocation>
        <location evidence="3 11">Cytoplasm</location>
    </subcellularLocation>
</comment>
<sequence>MKDLSRRIRNIPDFPKKGILFRDITPLLQDSESFREAVDILSDKYRNEEIDLVVSAEARGFILGACLAYKLGVGFVPVRKPGKLPYEVEKAAYELEYGEDALEMHRDAVREGDRVLVFDDLLATGGTARAICQLVEKPGGKVAGICFLIELTSLKGREKIKDYPVFSLIKY</sequence>
<evidence type="ECO:0000256" key="3">
    <source>
        <dbReference type="ARBA" id="ARBA00004496"/>
    </source>
</evidence>
<dbReference type="NCBIfam" id="NF002633">
    <property type="entry name" value="PRK02304.1-2"/>
    <property type="match status" value="1"/>
</dbReference>
<dbReference type="HAMAP" id="MF_00004">
    <property type="entry name" value="Aden_phosphoribosyltr"/>
    <property type="match status" value="1"/>
</dbReference>
<evidence type="ECO:0000313" key="13">
    <source>
        <dbReference type="EMBL" id="TET48779.1"/>
    </source>
</evidence>
<dbReference type="NCBIfam" id="TIGR01090">
    <property type="entry name" value="apt"/>
    <property type="match status" value="1"/>
</dbReference>
<dbReference type="InterPro" id="IPR000836">
    <property type="entry name" value="PRTase_dom"/>
</dbReference>
<comment type="subunit">
    <text evidence="11">Homodimer.</text>
</comment>
<dbReference type="FunFam" id="3.40.50.2020:FF:000021">
    <property type="entry name" value="Adenine phosphoribosyltransferase"/>
    <property type="match status" value="1"/>
</dbReference>
<evidence type="ECO:0000256" key="9">
    <source>
        <dbReference type="ARBA" id="ARBA00022679"/>
    </source>
</evidence>
<dbReference type="GO" id="GO:0044209">
    <property type="term" value="P:AMP salvage"/>
    <property type="evidence" value="ECO:0007669"/>
    <property type="project" value="UniProtKB-UniRule"/>
</dbReference>
<evidence type="ECO:0000256" key="8">
    <source>
        <dbReference type="ARBA" id="ARBA00022676"/>
    </source>
</evidence>
<dbReference type="GO" id="GO:0016208">
    <property type="term" value="F:AMP binding"/>
    <property type="evidence" value="ECO:0007669"/>
    <property type="project" value="TreeGrafter"/>
</dbReference>
<comment type="caution">
    <text evidence="13">The sequence shown here is derived from an EMBL/GenBank/DDBJ whole genome shotgun (WGS) entry which is preliminary data.</text>
</comment>
<dbReference type="Pfam" id="PF00156">
    <property type="entry name" value="Pribosyltran"/>
    <property type="match status" value="1"/>
</dbReference>
<accession>A0A523V207</accession>
<comment type="similarity">
    <text evidence="5 11">Belongs to the purine/pyrimidine phosphoribosyltransferase family.</text>
</comment>